<dbReference type="AlphaFoldDB" id="A0A1G8N4F0"/>
<gene>
    <name evidence="1" type="ORF">SAMN05660652_03976</name>
</gene>
<reference evidence="1 2" key="1">
    <citation type="submission" date="2016-10" db="EMBL/GenBank/DDBJ databases">
        <authorList>
            <person name="de Groot N.N."/>
        </authorList>
    </citation>
    <scope>NUCLEOTIDE SEQUENCE [LARGE SCALE GENOMIC DNA]</scope>
    <source>
        <strain evidence="1 2">DSM 5885</strain>
    </source>
</reference>
<evidence type="ECO:0000313" key="1">
    <source>
        <dbReference type="EMBL" id="SDI75023.1"/>
    </source>
</evidence>
<accession>A0A1G8N4F0</accession>
<dbReference type="STRING" id="83767.SAMN05660652_03976"/>
<protein>
    <submittedName>
        <fullName evidence="1">Uncharacterized protein</fullName>
    </submittedName>
</protein>
<evidence type="ECO:0000313" key="2">
    <source>
        <dbReference type="Proteomes" id="UP000198607"/>
    </source>
</evidence>
<dbReference type="EMBL" id="FNCY01000028">
    <property type="protein sequence ID" value="SDI75023.1"/>
    <property type="molecule type" value="Genomic_DNA"/>
</dbReference>
<dbReference type="RefSeq" id="WP_091940440.1">
    <property type="nucleotide sequence ID" value="NZ_FNCY01000028.1"/>
</dbReference>
<proteinExistence type="predicted"/>
<keyword evidence="2" id="KW-1185">Reference proteome</keyword>
<organism evidence="1 2">
    <name type="scientific">Propionivibrio dicarboxylicus</name>
    <dbReference type="NCBI Taxonomy" id="83767"/>
    <lineage>
        <taxon>Bacteria</taxon>
        <taxon>Pseudomonadati</taxon>
        <taxon>Pseudomonadota</taxon>
        <taxon>Betaproteobacteria</taxon>
        <taxon>Rhodocyclales</taxon>
        <taxon>Rhodocyclaceae</taxon>
        <taxon>Propionivibrio</taxon>
    </lineage>
</organism>
<dbReference type="Proteomes" id="UP000198607">
    <property type="component" value="Unassembled WGS sequence"/>
</dbReference>
<dbReference type="OrthoDB" id="8836712at2"/>
<sequence>MTRNVWPSLASIARQLHASDDVIDDTPFVELLPFDDIDLPPHIAALIEQRVASQQRPQGNALQPGQLVSVPPSAFPPDRRPAVPVLLALDREDYRHGTWHAWVVAGEADYAGWHDLVVPAEEGLDPAAAMIQAWNAIELRIPVEAIPMGRLSIESLSAARLLAADAVERCPATASPRPGHIALRPVGDHCWALTGTPVAAKDPRTVYRAMYRKMITALSREAQSARQQPLLAGLVASIERFVHELGKSLEPVRWLPDAMGDESEMRAWRIDELFEVALLPVADKAVELRVRLLRNDTAMIALYQQDLLLETEKLSGPEDEAALTLTDDETMAVTIAIGYHAPLIWHIRRR</sequence>
<name>A0A1G8N4F0_9RHOO</name>